<dbReference type="Proteomes" id="UP000799324">
    <property type="component" value="Unassembled WGS sequence"/>
</dbReference>
<feature type="region of interest" description="Disordered" evidence="1">
    <location>
        <begin position="113"/>
        <end position="139"/>
    </location>
</feature>
<name>A0A6A6SI84_9PLEO</name>
<protein>
    <submittedName>
        <fullName evidence="2">Uncharacterized protein</fullName>
    </submittedName>
</protein>
<dbReference type="EMBL" id="MU004604">
    <property type="protein sequence ID" value="KAF2647575.1"/>
    <property type="molecule type" value="Genomic_DNA"/>
</dbReference>
<evidence type="ECO:0000313" key="3">
    <source>
        <dbReference type="Proteomes" id="UP000799324"/>
    </source>
</evidence>
<sequence>MADMLPASNTRGSGKRLWPCFVLLTIECRSRNAARFRAVHTALSRAKWAAFLVGGLVKHDQLFSSINYLKIPRSGVNTMLRNYQSRISHLKFVPRRTRPPPPALVHPYATRVQAKARRGKIKDALPSVSGSRRKKQIKR</sequence>
<evidence type="ECO:0000313" key="2">
    <source>
        <dbReference type="EMBL" id="KAF2647575.1"/>
    </source>
</evidence>
<gene>
    <name evidence="2" type="ORF">K491DRAFT_298655</name>
</gene>
<organism evidence="2 3">
    <name type="scientific">Lophiostoma macrostomum CBS 122681</name>
    <dbReference type="NCBI Taxonomy" id="1314788"/>
    <lineage>
        <taxon>Eukaryota</taxon>
        <taxon>Fungi</taxon>
        <taxon>Dikarya</taxon>
        <taxon>Ascomycota</taxon>
        <taxon>Pezizomycotina</taxon>
        <taxon>Dothideomycetes</taxon>
        <taxon>Pleosporomycetidae</taxon>
        <taxon>Pleosporales</taxon>
        <taxon>Lophiostomataceae</taxon>
        <taxon>Lophiostoma</taxon>
    </lineage>
</organism>
<evidence type="ECO:0000256" key="1">
    <source>
        <dbReference type="SAM" id="MobiDB-lite"/>
    </source>
</evidence>
<accession>A0A6A6SI84</accession>
<reference evidence="2" key="1">
    <citation type="journal article" date="2020" name="Stud. Mycol.">
        <title>101 Dothideomycetes genomes: a test case for predicting lifestyles and emergence of pathogens.</title>
        <authorList>
            <person name="Haridas S."/>
            <person name="Albert R."/>
            <person name="Binder M."/>
            <person name="Bloem J."/>
            <person name="Labutti K."/>
            <person name="Salamov A."/>
            <person name="Andreopoulos B."/>
            <person name="Baker S."/>
            <person name="Barry K."/>
            <person name="Bills G."/>
            <person name="Bluhm B."/>
            <person name="Cannon C."/>
            <person name="Castanera R."/>
            <person name="Culley D."/>
            <person name="Daum C."/>
            <person name="Ezra D."/>
            <person name="Gonzalez J."/>
            <person name="Henrissat B."/>
            <person name="Kuo A."/>
            <person name="Liang C."/>
            <person name="Lipzen A."/>
            <person name="Lutzoni F."/>
            <person name="Magnuson J."/>
            <person name="Mondo S."/>
            <person name="Nolan M."/>
            <person name="Ohm R."/>
            <person name="Pangilinan J."/>
            <person name="Park H.-J."/>
            <person name="Ramirez L."/>
            <person name="Alfaro M."/>
            <person name="Sun H."/>
            <person name="Tritt A."/>
            <person name="Yoshinaga Y."/>
            <person name="Zwiers L.-H."/>
            <person name="Turgeon B."/>
            <person name="Goodwin S."/>
            <person name="Spatafora J."/>
            <person name="Crous P."/>
            <person name="Grigoriev I."/>
        </authorList>
    </citation>
    <scope>NUCLEOTIDE SEQUENCE</scope>
    <source>
        <strain evidence="2">CBS 122681</strain>
    </source>
</reference>
<proteinExistence type="predicted"/>
<keyword evidence="3" id="KW-1185">Reference proteome</keyword>
<dbReference type="AlphaFoldDB" id="A0A6A6SI84"/>